<keyword evidence="1" id="KW-0812">Transmembrane</keyword>
<organism evidence="2 3">
    <name type="scientific">Pontibacillus chungwhensis</name>
    <dbReference type="NCBI Taxonomy" id="265426"/>
    <lineage>
        <taxon>Bacteria</taxon>
        <taxon>Bacillati</taxon>
        <taxon>Bacillota</taxon>
        <taxon>Bacilli</taxon>
        <taxon>Bacillales</taxon>
        <taxon>Bacillaceae</taxon>
        <taxon>Pontibacillus</taxon>
    </lineage>
</organism>
<sequence>MKKSKWKSYRLWVAIAALIGMFLQDCGFIDMVDRYEMYVSIILSILIFLGVIHSPEKEVIREVLEEELNSKEKEPKVDRETIEKVVEELKEKENEDEDQEST</sequence>
<accession>A0ABY8V224</accession>
<evidence type="ECO:0000313" key="2">
    <source>
        <dbReference type="EMBL" id="WIF98635.1"/>
    </source>
</evidence>
<dbReference type="RefSeq" id="WP_231419322.1">
    <property type="nucleotide sequence ID" value="NZ_CP126446.1"/>
</dbReference>
<keyword evidence="1" id="KW-0472">Membrane</keyword>
<dbReference type="EMBL" id="CP126446">
    <property type="protein sequence ID" value="WIF98635.1"/>
    <property type="molecule type" value="Genomic_DNA"/>
</dbReference>
<gene>
    <name evidence="2" type="ORF">QNI29_02905</name>
</gene>
<name>A0ABY8V224_9BACI</name>
<dbReference type="Proteomes" id="UP001236652">
    <property type="component" value="Chromosome"/>
</dbReference>
<keyword evidence="3" id="KW-1185">Reference proteome</keyword>
<keyword evidence="1" id="KW-1133">Transmembrane helix</keyword>
<reference evidence="2 3" key="1">
    <citation type="submission" date="2023-05" db="EMBL/GenBank/DDBJ databases">
        <title>Comparative genomics reveals the evidence of polycyclic aromatic hydrocarbons degradation in moderately halophilic genus Pontibacillus.</title>
        <authorList>
            <person name="Yang H."/>
            <person name="Qian Z."/>
        </authorList>
    </citation>
    <scope>NUCLEOTIDE SEQUENCE [LARGE SCALE GENOMIC DNA]</scope>
    <source>
        <strain evidence="3">HN14</strain>
    </source>
</reference>
<evidence type="ECO:0008006" key="4">
    <source>
        <dbReference type="Google" id="ProtNLM"/>
    </source>
</evidence>
<protein>
    <recommendedName>
        <fullName evidence="4">Holin</fullName>
    </recommendedName>
</protein>
<evidence type="ECO:0000256" key="1">
    <source>
        <dbReference type="SAM" id="Phobius"/>
    </source>
</evidence>
<evidence type="ECO:0000313" key="3">
    <source>
        <dbReference type="Proteomes" id="UP001236652"/>
    </source>
</evidence>
<feature type="transmembrane region" description="Helical" evidence="1">
    <location>
        <begin position="37"/>
        <end position="54"/>
    </location>
</feature>
<proteinExistence type="predicted"/>